<feature type="chain" id="PRO_5043360650" description="Late embryogenesis abundant protein LEA-2 subgroup domain-containing protein" evidence="3">
    <location>
        <begin position="30"/>
        <end position="520"/>
    </location>
</feature>
<evidence type="ECO:0008006" key="6">
    <source>
        <dbReference type="Google" id="ProtNLM"/>
    </source>
</evidence>
<keyword evidence="2" id="KW-1133">Transmembrane helix</keyword>
<gene>
    <name evidence="4" type="primary">gb17807</name>
    <name evidence="4" type="ORF">PR202_gb17807</name>
</gene>
<name>A0AAV5F4J3_ELECO</name>
<evidence type="ECO:0000256" key="2">
    <source>
        <dbReference type="SAM" id="Phobius"/>
    </source>
</evidence>
<comment type="caution">
    <text evidence="4">The sequence shown here is derived from an EMBL/GenBank/DDBJ whole genome shotgun (WGS) entry which is preliminary data.</text>
</comment>
<keyword evidence="2" id="KW-0472">Membrane</keyword>
<feature type="region of interest" description="Disordered" evidence="1">
    <location>
        <begin position="210"/>
        <end position="229"/>
    </location>
</feature>
<keyword evidence="2" id="KW-0812">Transmembrane</keyword>
<dbReference type="EMBL" id="BQKI01000081">
    <property type="protein sequence ID" value="GJN29572.1"/>
    <property type="molecule type" value="Genomic_DNA"/>
</dbReference>
<evidence type="ECO:0000313" key="5">
    <source>
        <dbReference type="Proteomes" id="UP001054889"/>
    </source>
</evidence>
<protein>
    <recommendedName>
        <fullName evidence="6">Late embryogenesis abundant protein LEA-2 subgroup domain-containing protein</fullName>
    </recommendedName>
</protein>
<feature type="region of interest" description="Disordered" evidence="1">
    <location>
        <begin position="236"/>
        <end position="284"/>
    </location>
</feature>
<reference evidence="4" key="2">
    <citation type="submission" date="2021-12" db="EMBL/GenBank/DDBJ databases">
        <title>Resequencing data analysis of finger millet.</title>
        <authorList>
            <person name="Hatakeyama M."/>
            <person name="Aluri S."/>
            <person name="Balachadran M.T."/>
            <person name="Sivarajan S.R."/>
            <person name="Poveda L."/>
            <person name="Shimizu-Inatsugi R."/>
            <person name="Schlapbach R."/>
            <person name="Sreeman S.M."/>
            <person name="Shimizu K.K."/>
        </authorList>
    </citation>
    <scope>NUCLEOTIDE SEQUENCE</scope>
</reference>
<feature type="compositionally biased region" description="Polar residues" evidence="1">
    <location>
        <begin position="247"/>
        <end position="262"/>
    </location>
</feature>
<sequence length="520" mass="56848">MVPRRAMAPRLAVAALALAAMWPPRGLLAADRAHVPVPVKRNLYLIHQRLRSRSRSKQNKRSSSSSSPEVATGAAGSALPGREMAATVKGVAGDELRSKFLQVLLSRRRDRQGMHAWFAAFVDTQYSVIVPIIGVQGFRWAIDNNKWQARVDSIKPLFEGAEDPRCPVAGLEEPNSRAANAYDEFGCGERFMDRRRGIGAEMMHVKSESDVTSLAASSPPRSPKRGAAAGTYYVQSPSRESHEGGYKSSSMQPTPVYNSPNESPSHPSFGRHSRSSSVSRFSGNLRGDGRKVGFAERKALNDKGWPECNVIEEEGSYEDLAGDKALSRRCQIIMGFLTFVLLFITLCLIVWGAARPYVPEVTVKSLVMDDFYAGEGTDHSGVPTKLVTVNCSLHIAVYNPATMFGIHVTSGPINMIYSDISIGSGQLRRYYQPSKSHRVVTAVIHGNKVPLYGAGDGLMLSSTGGSVPLKLDFDLISRGYVIGKLVRVTHKMHVTCPVLVDPKKTKPIRFSKKACAVYKV</sequence>
<accession>A0AAV5F4J3</accession>
<dbReference type="Proteomes" id="UP001054889">
    <property type="component" value="Unassembled WGS sequence"/>
</dbReference>
<feature type="signal peptide" evidence="3">
    <location>
        <begin position="1"/>
        <end position="29"/>
    </location>
</feature>
<dbReference type="PANTHER" id="PTHR47381">
    <property type="entry name" value="ALPHA/BETA-HYDROLASES SUPERFAMILY PROTEIN"/>
    <property type="match status" value="1"/>
</dbReference>
<feature type="region of interest" description="Disordered" evidence="1">
    <location>
        <begin position="51"/>
        <end position="78"/>
    </location>
</feature>
<evidence type="ECO:0000256" key="3">
    <source>
        <dbReference type="SAM" id="SignalP"/>
    </source>
</evidence>
<evidence type="ECO:0000313" key="4">
    <source>
        <dbReference type="EMBL" id="GJN29572.1"/>
    </source>
</evidence>
<dbReference type="PANTHER" id="PTHR47381:SF3">
    <property type="entry name" value="ALPHA_BETA-HYDROLASES SUPERFAMILY PROTEIN"/>
    <property type="match status" value="1"/>
</dbReference>
<feature type="transmembrane region" description="Helical" evidence="2">
    <location>
        <begin position="332"/>
        <end position="354"/>
    </location>
</feature>
<dbReference type="AlphaFoldDB" id="A0AAV5F4J3"/>
<feature type="compositionally biased region" description="Basic residues" evidence="1">
    <location>
        <begin position="51"/>
        <end position="60"/>
    </location>
</feature>
<keyword evidence="5" id="KW-1185">Reference proteome</keyword>
<organism evidence="4 5">
    <name type="scientific">Eleusine coracana subsp. coracana</name>
    <dbReference type="NCBI Taxonomy" id="191504"/>
    <lineage>
        <taxon>Eukaryota</taxon>
        <taxon>Viridiplantae</taxon>
        <taxon>Streptophyta</taxon>
        <taxon>Embryophyta</taxon>
        <taxon>Tracheophyta</taxon>
        <taxon>Spermatophyta</taxon>
        <taxon>Magnoliopsida</taxon>
        <taxon>Liliopsida</taxon>
        <taxon>Poales</taxon>
        <taxon>Poaceae</taxon>
        <taxon>PACMAD clade</taxon>
        <taxon>Chloridoideae</taxon>
        <taxon>Cynodonteae</taxon>
        <taxon>Eleusininae</taxon>
        <taxon>Eleusine</taxon>
    </lineage>
</organism>
<keyword evidence="3" id="KW-0732">Signal</keyword>
<evidence type="ECO:0000256" key="1">
    <source>
        <dbReference type="SAM" id="MobiDB-lite"/>
    </source>
</evidence>
<reference evidence="4" key="1">
    <citation type="journal article" date="2018" name="DNA Res.">
        <title>Multiple hybrid de novo genome assembly of finger millet, an orphan allotetraploid crop.</title>
        <authorList>
            <person name="Hatakeyama M."/>
            <person name="Aluri S."/>
            <person name="Balachadran M.T."/>
            <person name="Sivarajan S.R."/>
            <person name="Patrignani A."/>
            <person name="Gruter S."/>
            <person name="Poveda L."/>
            <person name="Shimizu-Inatsugi R."/>
            <person name="Baeten J."/>
            <person name="Francoijs K.J."/>
            <person name="Nataraja K.N."/>
            <person name="Reddy Y.A.N."/>
            <person name="Phadnis S."/>
            <person name="Ravikumar R.L."/>
            <person name="Schlapbach R."/>
            <person name="Sreeman S.M."/>
            <person name="Shimizu K.K."/>
        </authorList>
    </citation>
    <scope>NUCLEOTIDE SEQUENCE</scope>
</reference>
<proteinExistence type="predicted"/>